<dbReference type="OrthoDB" id="3267444at2"/>
<dbReference type="AlphaFoldDB" id="A0A3S4SNN8"/>
<gene>
    <name evidence="3" type="ORF">NCTC11636_01858</name>
</gene>
<evidence type="ECO:0000313" key="4">
    <source>
        <dbReference type="Proteomes" id="UP000266895"/>
    </source>
</evidence>
<keyword evidence="1" id="KW-0812">Transmembrane</keyword>
<protein>
    <recommendedName>
        <fullName evidence="2">LytR/CpsA/Psr regulator C-terminal domain-containing protein</fullName>
    </recommendedName>
</protein>
<reference evidence="3 4" key="1">
    <citation type="submission" date="2018-12" db="EMBL/GenBank/DDBJ databases">
        <authorList>
            <consortium name="Pathogen Informatics"/>
        </authorList>
    </citation>
    <scope>NUCLEOTIDE SEQUENCE [LARGE SCALE GENOMIC DNA]</scope>
    <source>
        <strain evidence="3 4">NCTC11636</strain>
    </source>
</reference>
<dbReference type="EMBL" id="LR134350">
    <property type="protein sequence ID" value="VEG29062.1"/>
    <property type="molecule type" value="Genomic_DNA"/>
</dbReference>
<organism evidence="3 4">
    <name type="scientific">Actinomyces howellii</name>
    <dbReference type="NCBI Taxonomy" id="52771"/>
    <lineage>
        <taxon>Bacteria</taxon>
        <taxon>Bacillati</taxon>
        <taxon>Actinomycetota</taxon>
        <taxon>Actinomycetes</taxon>
        <taxon>Actinomycetales</taxon>
        <taxon>Actinomycetaceae</taxon>
        <taxon>Actinomyces</taxon>
    </lineage>
</organism>
<dbReference type="Gene3D" id="3.30.70.2390">
    <property type="match status" value="1"/>
</dbReference>
<accession>A0A3S4SNN8</accession>
<evidence type="ECO:0000313" key="3">
    <source>
        <dbReference type="EMBL" id="VEG29062.1"/>
    </source>
</evidence>
<keyword evidence="1" id="KW-1133">Transmembrane helix</keyword>
<feature type="domain" description="LytR/CpsA/Psr regulator C-terminal" evidence="2">
    <location>
        <begin position="81"/>
        <end position="169"/>
    </location>
</feature>
<keyword evidence="4" id="KW-1185">Reference proteome</keyword>
<dbReference type="InterPro" id="IPR027381">
    <property type="entry name" value="LytR/CpsA/Psr_C"/>
</dbReference>
<dbReference type="Pfam" id="PF13399">
    <property type="entry name" value="LytR_C"/>
    <property type="match status" value="1"/>
</dbReference>
<dbReference type="RefSeq" id="WP_126382865.1">
    <property type="nucleotide sequence ID" value="NZ_LR134350.1"/>
</dbReference>
<sequence>MSTTPDPRAEYRRRLRNRQTTVIGGTLAAMALLVVLSLMVWTGVLPVPLDPGFSSASDDATPVVQPCPPANAVTVEVTSFPVNVYNGTDTAGLAGVVADALSDAGIVVSNTSDWPKGAYTGEVQLTTSESGLVNAYSLARIFTGTVVVQIDENQDPADATVSVVLGEEYSESILSAGEISMLRAGEAISAPSGCASPSASSQG</sequence>
<keyword evidence="1" id="KW-0472">Membrane</keyword>
<feature type="transmembrane region" description="Helical" evidence="1">
    <location>
        <begin position="21"/>
        <end position="41"/>
    </location>
</feature>
<proteinExistence type="predicted"/>
<evidence type="ECO:0000259" key="2">
    <source>
        <dbReference type="Pfam" id="PF13399"/>
    </source>
</evidence>
<dbReference type="KEGG" id="ahw:NCTC11636_01858"/>
<name>A0A3S4SNN8_9ACTO</name>
<dbReference type="Proteomes" id="UP000266895">
    <property type="component" value="Chromosome"/>
</dbReference>
<evidence type="ECO:0000256" key="1">
    <source>
        <dbReference type="SAM" id="Phobius"/>
    </source>
</evidence>